<feature type="repeat" description="TPR" evidence="3">
    <location>
        <begin position="160"/>
        <end position="193"/>
    </location>
</feature>
<dbReference type="InterPro" id="IPR050498">
    <property type="entry name" value="Ycf3"/>
</dbReference>
<evidence type="ECO:0000313" key="4">
    <source>
        <dbReference type="EMBL" id="HFC46973.1"/>
    </source>
</evidence>
<keyword evidence="1" id="KW-0677">Repeat</keyword>
<dbReference type="InterPro" id="IPR011990">
    <property type="entry name" value="TPR-like_helical_dom_sf"/>
</dbReference>
<dbReference type="InterPro" id="IPR019734">
    <property type="entry name" value="TPR_rpt"/>
</dbReference>
<dbReference type="EMBL" id="DRND01000295">
    <property type="protein sequence ID" value="HFC46973.1"/>
    <property type="molecule type" value="Genomic_DNA"/>
</dbReference>
<dbReference type="PROSITE" id="PS50293">
    <property type="entry name" value="TPR_REGION"/>
    <property type="match status" value="1"/>
</dbReference>
<reference evidence="4" key="1">
    <citation type="journal article" date="2020" name="mSystems">
        <title>Genome- and Community-Level Interaction Insights into Carbon Utilization and Element Cycling Functions of Hydrothermarchaeota in Hydrothermal Sediment.</title>
        <authorList>
            <person name="Zhou Z."/>
            <person name="Liu Y."/>
            <person name="Xu W."/>
            <person name="Pan J."/>
            <person name="Luo Z.H."/>
            <person name="Li M."/>
        </authorList>
    </citation>
    <scope>NUCLEOTIDE SEQUENCE [LARGE SCALE GENOMIC DNA]</scope>
    <source>
        <strain evidence="4">HyVt-503</strain>
    </source>
</reference>
<evidence type="ECO:0000256" key="2">
    <source>
        <dbReference type="ARBA" id="ARBA00022803"/>
    </source>
</evidence>
<evidence type="ECO:0000256" key="3">
    <source>
        <dbReference type="PROSITE-ProRule" id="PRU00339"/>
    </source>
</evidence>
<accession>A0A7V2SWJ6</accession>
<evidence type="ECO:0000256" key="1">
    <source>
        <dbReference type="ARBA" id="ARBA00022737"/>
    </source>
</evidence>
<proteinExistence type="predicted"/>
<comment type="caution">
    <text evidence="4">The sequence shown here is derived from an EMBL/GenBank/DDBJ whole genome shotgun (WGS) entry which is preliminary data.</text>
</comment>
<name>A0A7V2SWJ6_9BACT</name>
<dbReference type="AlphaFoldDB" id="A0A7V2SWJ6"/>
<protein>
    <submittedName>
        <fullName evidence="4">Tetratricopeptide repeat protein</fullName>
    </submittedName>
</protein>
<dbReference type="PROSITE" id="PS50005">
    <property type="entry name" value="TPR"/>
    <property type="match status" value="3"/>
</dbReference>
<dbReference type="PANTHER" id="PTHR44858:SF1">
    <property type="entry name" value="UDP-N-ACETYLGLUCOSAMINE--PEPTIDE N-ACETYLGLUCOSAMINYLTRANSFERASE SPINDLY-RELATED"/>
    <property type="match status" value="1"/>
</dbReference>
<dbReference type="Pfam" id="PF13432">
    <property type="entry name" value="TPR_16"/>
    <property type="match status" value="1"/>
</dbReference>
<organism evidence="4">
    <name type="scientific">Dissulfuribacter thermophilus</name>
    <dbReference type="NCBI Taxonomy" id="1156395"/>
    <lineage>
        <taxon>Bacteria</taxon>
        <taxon>Pseudomonadati</taxon>
        <taxon>Thermodesulfobacteriota</taxon>
        <taxon>Dissulfuribacteria</taxon>
        <taxon>Dissulfuribacterales</taxon>
        <taxon>Dissulfuribacteraceae</taxon>
        <taxon>Dissulfuribacter</taxon>
    </lineage>
</organism>
<keyword evidence="2 3" id="KW-0802">TPR repeat</keyword>
<dbReference type="SUPFAM" id="SSF48452">
    <property type="entry name" value="TPR-like"/>
    <property type="match status" value="1"/>
</dbReference>
<dbReference type="SMART" id="SM00028">
    <property type="entry name" value="TPR"/>
    <property type="match status" value="4"/>
</dbReference>
<feature type="repeat" description="TPR" evidence="3">
    <location>
        <begin position="126"/>
        <end position="159"/>
    </location>
</feature>
<dbReference type="Pfam" id="PF07719">
    <property type="entry name" value="TPR_2"/>
    <property type="match status" value="1"/>
</dbReference>
<dbReference type="Gene3D" id="1.25.40.10">
    <property type="entry name" value="Tetratricopeptide repeat domain"/>
    <property type="match status" value="1"/>
</dbReference>
<feature type="non-terminal residue" evidence="4">
    <location>
        <position position="1"/>
    </location>
</feature>
<dbReference type="InterPro" id="IPR013105">
    <property type="entry name" value="TPR_2"/>
</dbReference>
<gene>
    <name evidence="4" type="ORF">ENJ63_03740</name>
</gene>
<dbReference type="Proteomes" id="UP000885797">
    <property type="component" value="Unassembled WGS sequence"/>
</dbReference>
<dbReference type="PANTHER" id="PTHR44858">
    <property type="entry name" value="TETRATRICOPEPTIDE REPEAT PROTEIN 6"/>
    <property type="match status" value="1"/>
</dbReference>
<dbReference type="Pfam" id="PF00515">
    <property type="entry name" value="TPR_1"/>
    <property type="match status" value="1"/>
</dbReference>
<feature type="repeat" description="TPR" evidence="3">
    <location>
        <begin position="92"/>
        <end position="125"/>
    </location>
</feature>
<sequence length="214" mass="24391">QVPAVYAVIPGNHFRDRTINGDMVFHMAKLAVQLEDKEVARAFLDDLDQQFPSRYYIAFYRAYCQENLGNREAAVDLYREALRRGPDPVEVASIHCHLGACYREMGDYDAAILELNEAKKINPGLKEVYNLLGNCYYKLGRYVEAVQEFEQAISIDPSSAIDYANIGANLRMLGLKEAAIKWYEMALALDPALEWASCHLRELEEESKRIKCES</sequence>